<feature type="transmembrane region" description="Helical" evidence="8">
    <location>
        <begin position="250"/>
        <end position="278"/>
    </location>
</feature>
<evidence type="ECO:0000256" key="7">
    <source>
        <dbReference type="SAM" id="MobiDB-lite"/>
    </source>
</evidence>
<feature type="domain" description="ABC3 transporter permease C-terminal" evidence="9">
    <location>
        <begin position="665"/>
        <end position="779"/>
    </location>
</feature>
<feature type="transmembrane region" description="Helical" evidence="8">
    <location>
        <begin position="20"/>
        <end position="42"/>
    </location>
</feature>
<dbReference type="EMBL" id="JAZGQL010000012">
    <property type="protein sequence ID" value="MEE6308708.1"/>
    <property type="molecule type" value="Genomic_DNA"/>
</dbReference>
<dbReference type="EMBL" id="JAZGQL010000027">
    <property type="protein sequence ID" value="MEE6310676.1"/>
    <property type="molecule type" value="Genomic_DNA"/>
</dbReference>
<feature type="transmembrane region" description="Helical" evidence="8">
    <location>
        <begin position="423"/>
        <end position="444"/>
    </location>
</feature>
<dbReference type="PANTHER" id="PTHR30572">
    <property type="entry name" value="MEMBRANE COMPONENT OF TRANSPORTER-RELATED"/>
    <property type="match status" value="1"/>
</dbReference>
<sequence length="794" mass="80375">MSALGGVIRSGVGRRRVQTVVIGLVVMIAVTAAVLGGSLMVASTAPFERAFTQQRGAHLTAQFDGTRSTAAQLSASAQAAGVTAAAGPFPTTTITPAEDRGPVRPITVVGRDDPGGPVDAVTLTAGRWVTGPGEIVVQGDIRRPPSMQPRVGDVLSLPDLPGGPTLTVVGVARSVSETAGGWVVPEQIAALTAPGATADYQMLYRFAASGTAAQVDAGRAAVQASVPAEALTGARSWLTTRTNSAGSTVLFVPFLLAFGVLGVLMAVLIIGNVIAGAVGTGTHRIGILKALGFTPGQVVRAYTVQALVPAVAGAVLGVAAGNLLVLPVLAQTNEVYGTTDSGVSPWVDAVVLAGALALVAGTAWAAASRAGRLRTVEVLAVGRTPGPGRGQWAARLAARLPLPRPVTLGLAQPFARALRSATVVAAIAFGAAAATFAVGLGASLNEVRATEKHGDVVIHPGHAMSGPPPEGGRPAEGGPRVAPGPPPAPDPVAVVNAITAQAGTDGYSGVAQTEVTTPGLTSSLEILAFTGDGSAQSYQMISGSWFSGPGEIVVATPFLTATGTRVGDSIVLTDHGTQIPVRIVGEVFNIESRGMQVLTAAATLAAAQPDLRALEYHITLTPGTDPAAYVEALNTALGSVEATAEVVEQEAEEVIIVINTLTTLLTLMLVTVAALGVLNMVVLETRERVHDLGVHKALGMTPRQTVMMVIASVVVTGLIGGAVGVPVGVLMQRVIVGEMGRVTGFTMPASVLDIYHPAELVLFGLGGLLIAVLGALLPAGWAARTRTATALRTE</sequence>
<evidence type="ECO:0000256" key="1">
    <source>
        <dbReference type="ARBA" id="ARBA00004651"/>
    </source>
</evidence>
<gene>
    <name evidence="10" type="ORF">V1634_17905</name>
    <name evidence="11" type="ORF">V1634_27925</name>
</gene>
<dbReference type="RefSeq" id="WP_331208987.1">
    <property type="nucleotide sequence ID" value="NZ_JAZGQL010000012.1"/>
</dbReference>
<feature type="transmembrane region" description="Helical" evidence="8">
    <location>
        <begin position="299"/>
        <end position="326"/>
    </location>
</feature>
<evidence type="ECO:0000256" key="2">
    <source>
        <dbReference type="ARBA" id="ARBA00022475"/>
    </source>
</evidence>
<dbReference type="Proteomes" id="UP001339911">
    <property type="component" value="Unassembled WGS sequence"/>
</dbReference>
<dbReference type="InterPro" id="IPR003838">
    <property type="entry name" value="ABC3_permease_C"/>
</dbReference>
<comment type="caution">
    <text evidence="11">The sequence shown here is derived from an EMBL/GenBank/DDBJ whole genome shotgun (WGS) entry which is preliminary data.</text>
</comment>
<feature type="domain" description="ABC3 transporter permease C-terminal" evidence="9">
    <location>
        <begin position="257"/>
        <end position="372"/>
    </location>
</feature>
<reference evidence="11 12" key="1">
    <citation type="submission" date="2024-01" db="EMBL/GenBank/DDBJ databases">
        <title>Genome insights into Plantactinospora veratri sp. nov.</title>
        <authorList>
            <person name="Wang L."/>
        </authorList>
    </citation>
    <scope>NUCLEOTIDE SEQUENCE [LARGE SCALE GENOMIC DNA]</scope>
    <source>
        <strain evidence="11 12">NEAU-FHS4</strain>
    </source>
</reference>
<keyword evidence="3 8" id="KW-0812">Transmembrane</keyword>
<name>A0ABU7SL27_9ACTN</name>
<keyword evidence="2" id="KW-1003">Cell membrane</keyword>
<feature type="transmembrane region" description="Helical" evidence="8">
    <location>
        <begin position="760"/>
        <end position="783"/>
    </location>
</feature>
<feature type="transmembrane region" description="Helical" evidence="8">
    <location>
        <begin position="706"/>
        <end position="731"/>
    </location>
</feature>
<dbReference type="Pfam" id="PF02687">
    <property type="entry name" value="FtsX"/>
    <property type="match status" value="2"/>
</dbReference>
<feature type="region of interest" description="Disordered" evidence="7">
    <location>
        <begin position="91"/>
        <end position="117"/>
    </location>
</feature>
<feature type="transmembrane region" description="Helical" evidence="8">
    <location>
        <begin position="346"/>
        <end position="367"/>
    </location>
</feature>
<evidence type="ECO:0000313" key="10">
    <source>
        <dbReference type="EMBL" id="MEE6308708.1"/>
    </source>
</evidence>
<dbReference type="PANTHER" id="PTHR30572:SF4">
    <property type="entry name" value="ABC TRANSPORTER PERMEASE YTRF"/>
    <property type="match status" value="1"/>
</dbReference>
<evidence type="ECO:0000256" key="3">
    <source>
        <dbReference type="ARBA" id="ARBA00022692"/>
    </source>
</evidence>
<evidence type="ECO:0000256" key="4">
    <source>
        <dbReference type="ARBA" id="ARBA00022989"/>
    </source>
</evidence>
<keyword evidence="4 8" id="KW-1133">Transmembrane helix</keyword>
<evidence type="ECO:0000256" key="6">
    <source>
        <dbReference type="ARBA" id="ARBA00038076"/>
    </source>
</evidence>
<evidence type="ECO:0000256" key="8">
    <source>
        <dbReference type="SAM" id="Phobius"/>
    </source>
</evidence>
<keyword evidence="12" id="KW-1185">Reference proteome</keyword>
<comment type="similarity">
    <text evidence="6">Belongs to the ABC-4 integral membrane protein family.</text>
</comment>
<proteinExistence type="inferred from homology"/>
<organism evidence="11 12">
    <name type="scientific">Plantactinospora veratri</name>
    <dbReference type="NCBI Taxonomy" id="1436122"/>
    <lineage>
        <taxon>Bacteria</taxon>
        <taxon>Bacillati</taxon>
        <taxon>Actinomycetota</taxon>
        <taxon>Actinomycetes</taxon>
        <taxon>Micromonosporales</taxon>
        <taxon>Micromonosporaceae</taxon>
        <taxon>Plantactinospora</taxon>
    </lineage>
</organism>
<feature type="region of interest" description="Disordered" evidence="7">
    <location>
        <begin position="458"/>
        <end position="488"/>
    </location>
</feature>
<feature type="transmembrane region" description="Helical" evidence="8">
    <location>
        <begin position="664"/>
        <end position="685"/>
    </location>
</feature>
<protein>
    <submittedName>
        <fullName evidence="11">FtsX-like permease family protein</fullName>
    </submittedName>
</protein>
<keyword evidence="5 8" id="KW-0472">Membrane</keyword>
<accession>A0ABU7SL27</accession>
<evidence type="ECO:0000313" key="12">
    <source>
        <dbReference type="Proteomes" id="UP001339911"/>
    </source>
</evidence>
<comment type="subcellular location">
    <subcellularLocation>
        <location evidence="1">Cell membrane</location>
        <topology evidence="1">Multi-pass membrane protein</topology>
    </subcellularLocation>
</comment>
<evidence type="ECO:0000313" key="11">
    <source>
        <dbReference type="EMBL" id="MEE6310676.1"/>
    </source>
</evidence>
<evidence type="ECO:0000256" key="5">
    <source>
        <dbReference type="ARBA" id="ARBA00023136"/>
    </source>
</evidence>
<dbReference type="InterPro" id="IPR050250">
    <property type="entry name" value="Macrolide_Exporter_MacB"/>
</dbReference>
<evidence type="ECO:0000259" key="9">
    <source>
        <dbReference type="Pfam" id="PF02687"/>
    </source>
</evidence>